<accession>A0A4D6NT62</accession>
<proteinExistence type="predicted"/>
<sequence>MAPVLHDNHWWCYTLHWESKKLFVLDSLVELQRCVKNSMGNGNWMKEWRQVGRQLQAMESERGDKIS</sequence>
<gene>
    <name evidence="1" type="ORF">DEO72_LG11g1953</name>
</gene>
<dbReference type="AlphaFoldDB" id="A0A4D6NT62"/>
<dbReference type="EMBL" id="CP039355">
    <property type="protein sequence ID" value="QCE14947.1"/>
    <property type="molecule type" value="Genomic_DNA"/>
</dbReference>
<name>A0A4D6NT62_VIGUN</name>
<evidence type="ECO:0008006" key="3">
    <source>
        <dbReference type="Google" id="ProtNLM"/>
    </source>
</evidence>
<protein>
    <recommendedName>
        <fullName evidence="3">Ulp1 protease family</fullName>
    </recommendedName>
</protein>
<evidence type="ECO:0000313" key="2">
    <source>
        <dbReference type="Proteomes" id="UP000501690"/>
    </source>
</evidence>
<evidence type="ECO:0000313" key="1">
    <source>
        <dbReference type="EMBL" id="QCE14947.1"/>
    </source>
</evidence>
<reference evidence="1 2" key="1">
    <citation type="submission" date="2019-04" db="EMBL/GenBank/DDBJ databases">
        <title>An improved genome assembly and genetic linkage map for asparagus bean, Vigna unguiculata ssp. sesquipedialis.</title>
        <authorList>
            <person name="Xia Q."/>
            <person name="Zhang R."/>
            <person name="Dong Y."/>
        </authorList>
    </citation>
    <scope>NUCLEOTIDE SEQUENCE [LARGE SCALE GENOMIC DNA]</scope>
    <source>
        <tissue evidence="1">Leaf</tissue>
    </source>
</reference>
<keyword evidence="2" id="KW-1185">Reference proteome</keyword>
<organism evidence="1 2">
    <name type="scientific">Vigna unguiculata</name>
    <name type="common">Cowpea</name>
    <dbReference type="NCBI Taxonomy" id="3917"/>
    <lineage>
        <taxon>Eukaryota</taxon>
        <taxon>Viridiplantae</taxon>
        <taxon>Streptophyta</taxon>
        <taxon>Embryophyta</taxon>
        <taxon>Tracheophyta</taxon>
        <taxon>Spermatophyta</taxon>
        <taxon>Magnoliopsida</taxon>
        <taxon>eudicotyledons</taxon>
        <taxon>Gunneridae</taxon>
        <taxon>Pentapetalae</taxon>
        <taxon>rosids</taxon>
        <taxon>fabids</taxon>
        <taxon>Fabales</taxon>
        <taxon>Fabaceae</taxon>
        <taxon>Papilionoideae</taxon>
        <taxon>50 kb inversion clade</taxon>
        <taxon>NPAAA clade</taxon>
        <taxon>indigoferoid/millettioid clade</taxon>
        <taxon>Phaseoleae</taxon>
        <taxon>Vigna</taxon>
    </lineage>
</organism>
<dbReference type="Proteomes" id="UP000501690">
    <property type="component" value="Linkage Group LG11"/>
</dbReference>